<dbReference type="InterPro" id="IPR023213">
    <property type="entry name" value="CAT-like_dom_sf"/>
</dbReference>
<evidence type="ECO:0000256" key="5">
    <source>
        <dbReference type="SAM" id="MobiDB-lite"/>
    </source>
</evidence>
<dbReference type="InterPro" id="IPR012338">
    <property type="entry name" value="Beta-lactam/transpept-like"/>
</dbReference>
<comment type="similarity">
    <text evidence="2">Belongs to the ATP-dependent AMP-binding enzyme family.</text>
</comment>
<evidence type="ECO:0000313" key="8">
    <source>
        <dbReference type="Proteomes" id="UP000198802"/>
    </source>
</evidence>
<reference evidence="8" key="1">
    <citation type="submission" date="2015-11" db="EMBL/GenBank/DDBJ databases">
        <authorList>
            <person name="Varghese N."/>
        </authorList>
    </citation>
    <scope>NUCLEOTIDE SEQUENCE [LARGE SCALE GENOMIC DNA]</scope>
    <source>
        <strain evidence="8">DSM 45899</strain>
    </source>
</reference>
<proteinExistence type="inferred from homology"/>
<evidence type="ECO:0000259" key="6">
    <source>
        <dbReference type="PROSITE" id="PS50075"/>
    </source>
</evidence>
<dbReference type="FunFam" id="3.30.300.30:FF:000010">
    <property type="entry name" value="Enterobactin synthetase component F"/>
    <property type="match status" value="1"/>
</dbReference>
<dbReference type="InterPro" id="IPR025110">
    <property type="entry name" value="AMP-bd_C"/>
</dbReference>
<evidence type="ECO:0000256" key="3">
    <source>
        <dbReference type="ARBA" id="ARBA00022450"/>
    </source>
</evidence>
<dbReference type="SMART" id="SM00823">
    <property type="entry name" value="PKS_PP"/>
    <property type="match status" value="1"/>
</dbReference>
<protein>
    <submittedName>
        <fullName evidence="7">Amino acid adenylation domain-containing protein</fullName>
    </submittedName>
</protein>
<dbReference type="Pfam" id="PF00668">
    <property type="entry name" value="Condensation"/>
    <property type="match status" value="1"/>
</dbReference>
<feature type="domain" description="Carrier" evidence="6">
    <location>
        <begin position="1056"/>
        <end position="1130"/>
    </location>
</feature>
<dbReference type="InterPro" id="IPR001466">
    <property type="entry name" value="Beta-lactam-related"/>
</dbReference>
<keyword evidence="3" id="KW-0596">Phosphopantetheine</keyword>
<keyword evidence="4" id="KW-0597">Phosphoprotein</keyword>
<accession>A0A0S4QVS8</accession>
<dbReference type="PANTHER" id="PTHR45527">
    <property type="entry name" value="NONRIBOSOMAL PEPTIDE SYNTHETASE"/>
    <property type="match status" value="1"/>
</dbReference>
<dbReference type="GO" id="GO:0043041">
    <property type="term" value="P:amino acid activation for nonribosomal peptide biosynthetic process"/>
    <property type="evidence" value="ECO:0007669"/>
    <property type="project" value="TreeGrafter"/>
</dbReference>
<dbReference type="Pfam" id="PF00501">
    <property type="entry name" value="AMP-binding"/>
    <property type="match status" value="1"/>
</dbReference>
<dbReference type="NCBIfam" id="TIGR01733">
    <property type="entry name" value="AA-adenyl-dom"/>
    <property type="match status" value="1"/>
</dbReference>
<evidence type="ECO:0000256" key="2">
    <source>
        <dbReference type="ARBA" id="ARBA00006432"/>
    </source>
</evidence>
<dbReference type="PROSITE" id="PS50075">
    <property type="entry name" value="CARRIER"/>
    <property type="match status" value="1"/>
</dbReference>
<dbReference type="SUPFAM" id="SSF56601">
    <property type="entry name" value="beta-lactamase/transpeptidase-like"/>
    <property type="match status" value="1"/>
</dbReference>
<dbReference type="SUPFAM" id="SSF47336">
    <property type="entry name" value="ACP-like"/>
    <property type="match status" value="1"/>
</dbReference>
<dbReference type="GO" id="GO:0003824">
    <property type="term" value="F:catalytic activity"/>
    <property type="evidence" value="ECO:0007669"/>
    <property type="project" value="InterPro"/>
</dbReference>
<dbReference type="Gene3D" id="3.40.710.10">
    <property type="entry name" value="DD-peptidase/beta-lactamase superfamily"/>
    <property type="match status" value="1"/>
</dbReference>
<evidence type="ECO:0000256" key="4">
    <source>
        <dbReference type="ARBA" id="ARBA00022553"/>
    </source>
</evidence>
<dbReference type="Proteomes" id="UP000198802">
    <property type="component" value="Unassembled WGS sequence"/>
</dbReference>
<dbReference type="PANTHER" id="PTHR45527:SF1">
    <property type="entry name" value="FATTY ACID SYNTHASE"/>
    <property type="match status" value="1"/>
</dbReference>
<comment type="cofactor">
    <cofactor evidence="1">
        <name>pantetheine 4'-phosphate</name>
        <dbReference type="ChEBI" id="CHEBI:47942"/>
    </cofactor>
</comment>
<gene>
    <name evidence="7" type="ORF">Ga0074812_1309</name>
</gene>
<dbReference type="Gene3D" id="3.30.300.30">
    <property type="match status" value="1"/>
</dbReference>
<evidence type="ECO:0000313" key="7">
    <source>
        <dbReference type="EMBL" id="CUU59629.1"/>
    </source>
</evidence>
<dbReference type="Gene3D" id="3.40.50.980">
    <property type="match status" value="2"/>
</dbReference>
<dbReference type="InterPro" id="IPR009081">
    <property type="entry name" value="PP-bd_ACP"/>
</dbReference>
<feature type="region of interest" description="Disordered" evidence="5">
    <location>
        <begin position="1032"/>
        <end position="1058"/>
    </location>
</feature>
<dbReference type="FunFam" id="1.10.1200.10:FF:000005">
    <property type="entry name" value="Nonribosomal peptide synthetase 1"/>
    <property type="match status" value="1"/>
</dbReference>
<dbReference type="PROSITE" id="PS00455">
    <property type="entry name" value="AMP_BINDING"/>
    <property type="match status" value="1"/>
</dbReference>
<dbReference type="EMBL" id="FAOZ01000030">
    <property type="protein sequence ID" value="CUU59629.1"/>
    <property type="molecule type" value="Genomic_DNA"/>
</dbReference>
<dbReference type="Gene3D" id="3.30.559.10">
    <property type="entry name" value="Chloramphenicol acetyltransferase-like domain"/>
    <property type="match status" value="1"/>
</dbReference>
<dbReference type="CDD" id="cd12117">
    <property type="entry name" value="A_NRPS_Srf_like"/>
    <property type="match status" value="1"/>
</dbReference>
<dbReference type="InterPro" id="IPR020845">
    <property type="entry name" value="AMP-binding_CS"/>
</dbReference>
<dbReference type="Pfam" id="PF00144">
    <property type="entry name" value="Beta-lactamase"/>
    <property type="match status" value="1"/>
</dbReference>
<sequence>MSLPVGGARGGVMLDGADETAGSGFERVETTAGTTAATSAATTAATSAATSDAFPAAGLDEAALARVLAPFDPAAIADVYPLSALQTGILFHALHRPDRNDYLSQNAYRIEGDLDAEVFVRAWAQVLERHPALRTTFAWADLPHPVQIVHRGLVPRIRRADWRGRSADPDVAAADPDATAAALEDLLAAERARPLDLEHTPPMCFDLIRTGAAEHLLAWHQHHILFDGWSASVVLDEVYQTYAALLRGERPRLAAPVPFRRHIDWLGARDREAEHAFWRRTMAGFGVPTRLPFVGAAEPDGLGTVVKDLREVPEQLFARVRDFGREHRLTVNTILQGVWALVLSRHSGGRDVVHGAVMSGRSGGQPGVESIVGLLANSVPVRVDVDPAARVVPWLTALQRHLNDLRKLEHSGLADVRRRSEVMAGEQLFETVVNFTAFAAPDPEPVAGLRVSQVRAYEQIGYPLGVTAVSRRDGLLLQFAYEPGRVPRADAERFFGHVEQALADLVADPQRTLGEVSFLGAEERRLVTRDWAAPGGAYPRHATVGGLFEQAADAHPDAVALAVGDSELTYAALDAAANRIARTLRRHGVTCDCRVGIALPKSEALAVAVLGVVKAGGACLALDPANPPARNALLIGDADPAVVLACRETAAGLGDAAAGRTVVLLDDPATAAAIAAESAERLADVASPLSFVHVCYTSGSTGTPKGVGLNHRAVVRFAHRPDYLASGRGEVFGQLQSLAWDGSLIELYATWLNGGTLVMPRPGRLDIPDIAALLRRHGITTLGLTTALFHQIVQHDIEALASVRQMITGGDVLLPEAFTAPLHRYPGISVIACYGPTENTTLTTSITVTDPEQVGARVPIGRPVRGSTVYVLDESLRPVPAGIVGELYTGGDGVARGYLNQPAATAGRFLPDPFSPAPGARMYRTGDLARWRGDGVLDFVGRADNQVKVRGYRIELGEIEARLTQHPGIGEAVVIALPDASGHKRLVAYLVAAPGAAVPGSAETRRFIQQTLPVYMTPSAVVPLPRLPLTSSGKVDRAKLPDPAEAGQDDKAAKVAPRDDTERALAELWARILGRPEIGVHDNFFELGGDSILSIKFASQARKAGIALSSGDVFAHQTIAELAAAVAGGACAGPLATAEQGPVVGEPPSTPIQRAILPSSSSSSSSSSFSFSLAAEDRWLGRLGPDPALLSALMARYRTPGAGVAVARDGVIQAWGLGTTEAGGSDPVTTRTVFQLGSISKHLTVFAVSALVQSGRLDLDTEVNHYLRGWELPSSHGPITPRTLLDHTSGLSQIDVDMYAPDERLPAISDLLAGSAIGVVRAPGSEYEYSGANYAVIEKVVTDVTGLAFAAAMEQLVLAPLGMADSSFDPDFPKHRGADVALAHAATGRRYPGGWRKSPSMAAGGMWSTPRDVALAAVEILDAMAGRGKVLTGDSARALTGDLANGYGLGTVAKSADGRRWIGHPGDSPGFRALTALDPDSRTAVVVAANGDGAGLLLEELFGELQPSLLMRVQGPRKFT</sequence>
<dbReference type="InterPro" id="IPR000873">
    <property type="entry name" value="AMP-dep_synth/lig_dom"/>
</dbReference>
<evidence type="ECO:0000256" key="1">
    <source>
        <dbReference type="ARBA" id="ARBA00001957"/>
    </source>
</evidence>
<organism evidence="7 8">
    <name type="scientific">Parafrankia irregularis</name>
    <dbReference type="NCBI Taxonomy" id="795642"/>
    <lineage>
        <taxon>Bacteria</taxon>
        <taxon>Bacillati</taxon>
        <taxon>Actinomycetota</taxon>
        <taxon>Actinomycetes</taxon>
        <taxon>Frankiales</taxon>
        <taxon>Frankiaceae</taxon>
        <taxon>Parafrankia</taxon>
    </lineage>
</organism>
<dbReference type="RefSeq" id="WP_091283842.1">
    <property type="nucleotide sequence ID" value="NZ_FAOZ01000030.1"/>
</dbReference>
<dbReference type="InterPro" id="IPR045851">
    <property type="entry name" value="AMP-bd_C_sf"/>
</dbReference>
<dbReference type="InterPro" id="IPR001242">
    <property type="entry name" value="Condensation_dom"/>
</dbReference>
<dbReference type="Gene3D" id="1.10.1200.10">
    <property type="entry name" value="ACP-like"/>
    <property type="match status" value="1"/>
</dbReference>
<dbReference type="FunFam" id="2.30.38.10:FF:000001">
    <property type="entry name" value="Non-ribosomal peptide synthetase PvdI"/>
    <property type="match status" value="1"/>
</dbReference>
<dbReference type="SUPFAM" id="SSF52777">
    <property type="entry name" value="CoA-dependent acyltransferases"/>
    <property type="match status" value="2"/>
</dbReference>
<dbReference type="GO" id="GO:0044550">
    <property type="term" value="P:secondary metabolite biosynthetic process"/>
    <property type="evidence" value="ECO:0007669"/>
    <property type="project" value="TreeGrafter"/>
</dbReference>
<dbReference type="GO" id="GO:0008610">
    <property type="term" value="P:lipid biosynthetic process"/>
    <property type="evidence" value="ECO:0007669"/>
    <property type="project" value="UniProtKB-ARBA"/>
</dbReference>
<dbReference type="GO" id="GO:0031177">
    <property type="term" value="F:phosphopantetheine binding"/>
    <property type="evidence" value="ECO:0007669"/>
    <property type="project" value="InterPro"/>
</dbReference>
<dbReference type="GO" id="GO:0005737">
    <property type="term" value="C:cytoplasm"/>
    <property type="evidence" value="ECO:0007669"/>
    <property type="project" value="TreeGrafter"/>
</dbReference>
<keyword evidence="8" id="KW-1185">Reference proteome</keyword>
<feature type="compositionally biased region" description="Basic and acidic residues" evidence="5">
    <location>
        <begin position="1034"/>
        <end position="1058"/>
    </location>
</feature>
<dbReference type="SUPFAM" id="SSF56801">
    <property type="entry name" value="Acetyl-CoA synthetase-like"/>
    <property type="match status" value="1"/>
</dbReference>
<dbReference type="InterPro" id="IPR020806">
    <property type="entry name" value="PKS_PP-bd"/>
</dbReference>
<dbReference type="Pfam" id="PF13193">
    <property type="entry name" value="AMP-binding_C"/>
    <property type="match status" value="1"/>
</dbReference>
<dbReference type="Pfam" id="PF00550">
    <property type="entry name" value="PP-binding"/>
    <property type="match status" value="1"/>
</dbReference>
<dbReference type="InterPro" id="IPR010071">
    <property type="entry name" value="AA_adenyl_dom"/>
</dbReference>
<dbReference type="InterPro" id="IPR036736">
    <property type="entry name" value="ACP-like_sf"/>
</dbReference>
<name>A0A0S4QVS8_9ACTN</name>
<dbReference type="Gene3D" id="2.30.38.10">
    <property type="entry name" value="Luciferase, Domain 3"/>
    <property type="match status" value="1"/>
</dbReference>
<dbReference type="Gene3D" id="3.30.559.30">
    <property type="entry name" value="Nonribosomal peptide synthetase, condensation domain"/>
    <property type="match status" value="1"/>
</dbReference>